<keyword evidence="5" id="KW-0645">Protease</keyword>
<evidence type="ECO:0000256" key="6">
    <source>
        <dbReference type="ARBA" id="ARBA00022703"/>
    </source>
</evidence>
<evidence type="ECO:0000256" key="2">
    <source>
        <dbReference type="ARBA" id="ARBA00004496"/>
    </source>
</evidence>
<comment type="subunit">
    <text evidence="13">Heterotetramer that consists of two anti-parallel arranged heterodimers, each one formed by a 18 kDa (Caspase-6 subunit p18) and a 11 kDa (Caspase-6 subunit p11) subunit.</text>
</comment>
<organism evidence="19 20">
    <name type="scientific">Electrophorus electricus</name>
    <name type="common">Electric eel</name>
    <name type="synonym">Gymnotus electricus</name>
    <dbReference type="NCBI Taxonomy" id="8005"/>
    <lineage>
        <taxon>Eukaryota</taxon>
        <taxon>Metazoa</taxon>
        <taxon>Chordata</taxon>
        <taxon>Craniata</taxon>
        <taxon>Vertebrata</taxon>
        <taxon>Euteleostomi</taxon>
        <taxon>Actinopterygii</taxon>
        <taxon>Neopterygii</taxon>
        <taxon>Teleostei</taxon>
        <taxon>Ostariophysi</taxon>
        <taxon>Gymnotiformes</taxon>
        <taxon>Gymnotoidei</taxon>
        <taxon>Gymnotidae</taxon>
        <taxon>Electrophorus</taxon>
    </lineage>
</organism>
<dbReference type="PRINTS" id="PR00376">
    <property type="entry name" value="IL1BCENZYME"/>
</dbReference>
<dbReference type="Proteomes" id="UP000314983">
    <property type="component" value="Chromosome 5"/>
</dbReference>
<keyword evidence="11" id="KW-0539">Nucleus</keyword>
<comment type="subcellular location">
    <subcellularLocation>
        <location evidence="2">Cytoplasm</location>
    </subcellularLocation>
    <subcellularLocation>
        <location evidence="1">Nucleus</location>
    </subcellularLocation>
</comment>
<feature type="domain" description="Caspase family p20" evidence="18">
    <location>
        <begin position="78"/>
        <end position="202"/>
    </location>
</feature>
<dbReference type="PROSITE" id="PS50207">
    <property type="entry name" value="CASPASE_P10"/>
    <property type="match status" value="1"/>
</dbReference>
<evidence type="ECO:0000313" key="19">
    <source>
        <dbReference type="Ensembl" id="ENSEEEP00000064502.1"/>
    </source>
</evidence>
<dbReference type="SMART" id="SM00115">
    <property type="entry name" value="CASc"/>
    <property type="match status" value="1"/>
</dbReference>
<keyword evidence="7" id="KW-0378">Hydrolase</keyword>
<proteinExistence type="inferred from homology"/>
<name>A0AAY5F651_ELEEL</name>
<evidence type="ECO:0000256" key="11">
    <source>
        <dbReference type="ARBA" id="ARBA00023242"/>
    </source>
</evidence>
<dbReference type="InterPro" id="IPR029030">
    <property type="entry name" value="Caspase-like_dom_sf"/>
</dbReference>
<dbReference type="PROSITE" id="PS50208">
    <property type="entry name" value="CASPASE_P20"/>
    <property type="match status" value="1"/>
</dbReference>
<sequence length="318" mass="36293">MFSFFTHLFLHISTPLTSLFLLLYIDLIFTFHILRTTFLFLLLNNNNDSSSSIDCSSNNIKSCSSINLLAEYNMNSKRRGTALIFNQENFHWKLSMKKRCGTAKDKENLTERFQNLGFGVETHNDLNKEDMMKKIHEAAAADHTDADCFVCAFLSHGEEGHIFAYDGKVNIKDITALFRGDTCQSLVGKPKVFIFQACRGNIGDDPVTPMGVVEEEEEEEEEEPAMIYTLPAGADFLMCYCVAEGYYAFRNRDSGSFYIQDLCETLRDHGSTLEFTELLTLVNLKVSRRSTERRDGKGKQQPCFTSVLTKKLYFRPKE</sequence>
<evidence type="ECO:0000256" key="1">
    <source>
        <dbReference type="ARBA" id="ARBA00004123"/>
    </source>
</evidence>
<reference evidence="19" key="3">
    <citation type="submission" date="2025-09" db="UniProtKB">
        <authorList>
            <consortium name="Ensembl"/>
        </authorList>
    </citation>
    <scope>IDENTIFICATION</scope>
</reference>
<evidence type="ECO:0000313" key="20">
    <source>
        <dbReference type="Proteomes" id="UP000314983"/>
    </source>
</evidence>
<dbReference type="InterPro" id="IPR002138">
    <property type="entry name" value="Pept_C14_p10"/>
</dbReference>
<evidence type="ECO:0000256" key="5">
    <source>
        <dbReference type="ARBA" id="ARBA00022670"/>
    </source>
</evidence>
<gene>
    <name evidence="19" type="primary">F10</name>
</gene>
<dbReference type="InterPro" id="IPR011600">
    <property type="entry name" value="Pept_C14_caspase"/>
</dbReference>
<evidence type="ECO:0000256" key="4">
    <source>
        <dbReference type="ARBA" id="ARBA00022490"/>
    </source>
</evidence>
<protein>
    <recommendedName>
        <fullName evidence="15">Caspase-6</fullName>
        <ecNumber evidence="14">3.4.22.59</ecNumber>
    </recommendedName>
</protein>
<dbReference type="Pfam" id="PF00656">
    <property type="entry name" value="Peptidase_C14"/>
    <property type="match status" value="1"/>
</dbReference>
<dbReference type="GO" id="GO:0043525">
    <property type="term" value="P:positive regulation of neuron apoptotic process"/>
    <property type="evidence" value="ECO:0007669"/>
    <property type="project" value="TreeGrafter"/>
</dbReference>
<evidence type="ECO:0000256" key="9">
    <source>
        <dbReference type="ARBA" id="ARBA00022813"/>
    </source>
</evidence>
<dbReference type="FunFam" id="3.40.50.1460:FF:000001">
    <property type="entry name" value="Caspase-3 preproprotein"/>
    <property type="match status" value="1"/>
</dbReference>
<dbReference type="InterPro" id="IPR001309">
    <property type="entry name" value="Pept_C14_p20"/>
</dbReference>
<reference evidence="19" key="2">
    <citation type="submission" date="2025-08" db="UniProtKB">
        <authorList>
            <consortium name="Ensembl"/>
        </authorList>
    </citation>
    <scope>IDENTIFICATION</scope>
</reference>
<evidence type="ECO:0000256" key="10">
    <source>
        <dbReference type="ARBA" id="ARBA00023145"/>
    </source>
</evidence>
<evidence type="ECO:0000259" key="18">
    <source>
        <dbReference type="PROSITE" id="PS50208"/>
    </source>
</evidence>
<feature type="domain" description="Caspase family p10" evidence="17">
    <location>
        <begin position="226"/>
        <end position="316"/>
    </location>
</feature>
<evidence type="ECO:0000256" key="3">
    <source>
        <dbReference type="ARBA" id="ARBA00010134"/>
    </source>
</evidence>
<dbReference type="InterPro" id="IPR002398">
    <property type="entry name" value="Pept_C14"/>
</dbReference>
<evidence type="ECO:0000259" key="17">
    <source>
        <dbReference type="PROSITE" id="PS50207"/>
    </source>
</evidence>
<keyword evidence="4" id="KW-0963">Cytoplasm</keyword>
<dbReference type="Gene3D" id="3.40.50.1460">
    <property type="match status" value="1"/>
</dbReference>
<evidence type="ECO:0000256" key="8">
    <source>
        <dbReference type="ARBA" id="ARBA00022807"/>
    </source>
</evidence>
<evidence type="ECO:0000256" key="13">
    <source>
        <dbReference type="ARBA" id="ARBA00029473"/>
    </source>
</evidence>
<evidence type="ECO:0000256" key="15">
    <source>
        <dbReference type="ARBA" id="ARBA00029534"/>
    </source>
</evidence>
<keyword evidence="10" id="KW-0865">Zymogen</keyword>
<evidence type="ECO:0000256" key="7">
    <source>
        <dbReference type="ARBA" id="ARBA00022801"/>
    </source>
</evidence>
<dbReference type="GO" id="GO:0005737">
    <property type="term" value="C:cytoplasm"/>
    <property type="evidence" value="ECO:0007669"/>
    <property type="project" value="UniProtKB-SubCell"/>
</dbReference>
<evidence type="ECO:0000256" key="16">
    <source>
        <dbReference type="RuleBase" id="RU003971"/>
    </source>
</evidence>
<accession>A0AAY5F651</accession>
<dbReference type="CDD" id="cd00032">
    <property type="entry name" value="CASc"/>
    <property type="match status" value="1"/>
</dbReference>
<comment type="catalytic activity">
    <reaction evidence="12">
        <text>Strict requirement for Asp at position P1 and has a preferred cleavage sequence of Val-Glu-His-Asp-|-.</text>
        <dbReference type="EC" id="3.4.22.59"/>
    </reaction>
</comment>
<dbReference type="InterPro" id="IPR015917">
    <property type="entry name" value="Pept_C14A"/>
</dbReference>
<evidence type="ECO:0000256" key="14">
    <source>
        <dbReference type="ARBA" id="ARBA00029486"/>
    </source>
</evidence>
<dbReference type="InterPro" id="IPR016129">
    <property type="entry name" value="Caspase_his_AS"/>
</dbReference>
<keyword evidence="9" id="KW-0068">Autocatalytic cleavage</keyword>
<dbReference type="GO" id="GO:0006508">
    <property type="term" value="P:proteolysis"/>
    <property type="evidence" value="ECO:0007669"/>
    <property type="project" value="UniProtKB-KW"/>
</dbReference>
<dbReference type="GO" id="GO:0005634">
    <property type="term" value="C:nucleus"/>
    <property type="evidence" value="ECO:0007669"/>
    <property type="project" value="UniProtKB-SubCell"/>
</dbReference>
<dbReference type="PROSITE" id="PS01121">
    <property type="entry name" value="CASPASE_HIS"/>
    <property type="match status" value="1"/>
</dbReference>
<dbReference type="PANTHER" id="PTHR10454:SF206">
    <property type="entry name" value="CASPASE-6"/>
    <property type="match status" value="1"/>
</dbReference>
<reference evidence="19 20" key="1">
    <citation type="submission" date="2020-05" db="EMBL/GenBank/DDBJ databases">
        <title>Electrophorus electricus (electric eel) genome, fEleEle1, primary haplotype.</title>
        <authorList>
            <person name="Myers G."/>
            <person name="Meyer A."/>
            <person name="Fedrigo O."/>
            <person name="Formenti G."/>
            <person name="Rhie A."/>
            <person name="Tracey A."/>
            <person name="Sims Y."/>
            <person name="Jarvis E.D."/>
        </authorList>
    </citation>
    <scope>NUCLEOTIDE SEQUENCE [LARGE SCALE GENOMIC DNA]</scope>
</reference>
<dbReference type="GO" id="GO:0004197">
    <property type="term" value="F:cysteine-type endopeptidase activity"/>
    <property type="evidence" value="ECO:0007669"/>
    <property type="project" value="InterPro"/>
</dbReference>
<keyword evidence="20" id="KW-1185">Reference proteome</keyword>
<dbReference type="InterPro" id="IPR033139">
    <property type="entry name" value="Caspase_cys_AS"/>
</dbReference>
<comment type="similarity">
    <text evidence="3 16">Belongs to the peptidase C14A family.</text>
</comment>
<dbReference type="GeneTree" id="ENSGT00940000155140"/>
<dbReference type="SUPFAM" id="SSF52129">
    <property type="entry name" value="Caspase-like"/>
    <property type="match status" value="1"/>
</dbReference>
<dbReference type="GO" id="GO:0006915">
    <property type="term" value="P:apoptotic process"/>
    <property type="evidence" value="ECO:0007669"/>
    <property type="project" value="UniProtKB-KW"/>
</dbReference>
<evidence type="ECO:0000256" key="12">
    <source>
        <dbReference type="ARBA" id="ARBA00029356"/>
    </source>
</evidence>
<dbReference type="PROSITE" id="PS01122">
    <property type="entry name" value="CASPASE_CYS"/>
    <property type="match status" value="1"/>
</dbReference>
<keyword evidence="6" id="KW-0053">Apoptosis</keyword>
<dbReference type="Ensembl" id="ENSEEET00000054545.1">
    <property type="protein sequence ID" value="ENSEEEP00000064502.1"/>
    <property type="gene ID" value="ENSEEEG00000001490.2"/>
</dbReference>
<dbReference type="PANTHER" id="PTHR10454">
    <property type="entry name" value="CASPASE"/>
    <property type="match status" value="1"/>
</dbReference>
<keyword evidence="8" id="KW-0788">Thiol protease</keyword>
<dbReference type="AlphaFoldDB" id="A0AAY5F651"/>
<dbReference type="EC" id="3.4.22.59" evidence="14"/>